<dbReference type="AlphaFoldDB" id="A0A0C3QIQ4"/>
<dbReference type="OrthoDB" id="3331712at2759"/>
<dbReference type="EMBL" id="KN822958">
    <property type="protein sequence ID" value="KIO31990.1"/>
    <property type="molecule type" value="Genomic_DNA"/>
</dbReference>
<reference evidence="1 2" key="1">
    <citation type="submission" date="2014-04" db="EMBL/GenBank/DDBJ databases">
        <authorList>
            <consortium name="DOE Joint Genome Institute"/>
            <person name="Kuo A."/>
            <person name="Girlanda M."/>
            <person name="Perotto S."/>
            <person name="Kohler A."/>
            <person name="Nagy L.G."/>
            <person name="Floudas D."/>
            <person name="Copeland A."/>
            <person name="Barry K.W."/>
            <person name="Cichocki N."/>
            <person name="Veneault-Fourrey C."/>
            <person name="LaButti K."/>
            <person name="Lindquist E.A."/>
            <person name="Lipzen A."/>
            <person name="Lundell T."/>
            <person name="Morin E."/>
            <person name="Murat C."/>
            <person name="Sun H."/>
            <person name="Tunlid A."/>
            <person name="Henrissat B."/>
            <person name="Grigoriev I.V."/>
            <person name="Hibbett D.S."/>
            <person name="Martin F."/>
            <person name="Nordberg H.P."/>
            <person name="Cantor M.N."/>
            <person name="Hua S.X."/>
        </authorList>
    </citation>
    <scope>NUCLEOTIDE SEQUENCE [LARGE SCALE GENOMIC DNA]</scope>
    <source>
        <strain evidence="1 2">MUT 4182</strain>
    </source>
</reference>
<dbReference type="HOGENOM" id="CLU_1696795_0_0_1"/>
<protein>
    <submittedName>
        <fullName evidence="1">Uncharacterized protein</fullName>
    </submittedName>
</protein>
<accession>A0A0C3QIQ4</accession>
<reference evidence="2" key="2">
    <citation type="submission" date="2015-01" db="EMBL/GenBank/DDBJ databases">
        <title>Evolutionary Origins and Diversification of the Mycorrhizal Mutualists.</title>
        <authorList>
            <consortium name="DOE Joint Genome Institute"/>
            <consortium name="Mycorrhizal Genomics Consortium"/>
            <person name="Kohler A."/>
            <person name="Kuo A."/>
            <person name="Nagy L.G."/>
            <person name="Floudas D."/>
            <person name="Copeland A."/>
            <person name="Barry K.W."/>
            <person name="Cichocki N."/>
            <person name="Veneault-Fourrey C."/>
            <person name="LaButti K."/>
            <person name="Lindquist E.A."/>
            <person name="Lipzen A."/>
            <person name="Lundell T."/>
            <person name="Morin E."/>
            <person name="Murat C."/>
            <person name="Riley R."/>
            <person name="Ohm R."/>
            <person name="Sun H."/>
            <person name="Tunlid A."/>
            <person name="Henrissat B."/>
            <person name="Grigoriev I.V."/>
            <person name="Hibbett D.S."/>
            <person name="Martin F."/>
        </authorList>
    </citation>
    <scope>NUCLEOTIDE SEQUENCE [LARGE SCALE GENOMIC DNA]</scope>
    <source>
        <strain evidence="2">MUT 4182</strain>
    </source>
</reference>
<evidence type="ECO:0000313" key="2">
    <source>
        <dbReference type="Proteomes" id="UP000054248"/>
    </source>
</evidence>
<dbReference type="Proteomes" id="UP000054248">
    <property type="component" value="Unassembled WGS sequence"/>
</dbReference>
<organism evidence="1 2">
    <name type="scientific">Tulasnella calospora MUT 4182</name>
    <dbReference type="NCBI Taxonomy" id="1051891"/>
    <lineage>
        <taxon>Eukaryota</taxon>
        <taxon>Fungi</taxon>
        <taxon>Dikarya</taxon>
        <taxon>Basidiomycota</taxon>
        <taxon>Agaricomycotina</taxon>
        <taxon>Agaricomycetes</taxon>
        <taxon>Cantharellales</taxon>
        <taxon>Tulasnellaceae</taxon>
        <taxon>Tulasnella</taxon>
    </lineage>
</organism>
<name>A0A0C3QIQ4_9AGAM</name>
<sequence length="155" mass="17718">MVSCKPMYKLVESRAIWTNQLNQLSSEYAIVSGTYDFPSMSTSEIRKAVIRPYRFERAVQFEEINPIHYRTTIEDEIVHWSKLAPGGRWLVTLSGPKRGQGPKFCRVWDLQSRAQVSEPYASLHIGQDDLGRDLVLRPDSDGKTFQVIFATQPPS</sequence>
<proteinExistence type="predicted"/>
<keyword evidence="2" id="KW-1185">Reference proteome</keyword>
<gene>
    <name evidence="1" type="ORF">M407DRAFT_118501</name>
</gene>
<evidence type="ECO:0000313" key="1">
    <source>
        <dbReference type="EMBL" id="KIO31990.1"/>
    </source>
</evidence>